<dbReference type="Pfam" id="PF00071">
    <property type="entry name" value="Ras"/>
    <property type="match status" value="1"/>
</dbReference>
<keyword evidence="5" id="KW-0862">Zinc</keyword>
<dbReference type="GeneID" id="101889035"/>
<keyword evidence="6 7" id="KW-0040">ANK repeat</keyword>
<accession>A0ABM3VJL3</accession>
<dbReference type="SMART" id="SM00175">
    <property type="entry name" value="RAB"/>
    <property type="match status" value="1"/>
</dbReference>
<dbReference type="InterPro" id="IPR002110">
    <property type="entry name" value="Ankyrin_rpt"/>
</dbReference>
<dbReference type="Gene3D" id="1.10.220.150">
    <property type="entry name" value="Arf GTPase activating protein"/>
    <property type="match status" value="1"/>
</dbReference>
<feature type="compositionally biased region" description="Low complexity" evidence="9">
    <location>
        <begin position="1046"/>
        <end position="1102"/>
    </location>
</feature>
<evidence type="ECO:0000256" key="9">
    <source>
        <dbReference type="SAM" id="MobiDB-lite"/>
    </source>
</evidence>
<evidence type="ECO:0000313" key="13">
    <source>
        <dbReference type="RefSeq" id="XP_058985999.1"/>
    </source>
</evidence>
<feature type="domain" description="Arf-GAP" evidence="11">
    <location>
        <begin position="793"/>
        <end position="936"/>
    </location>
</feature>
<evidence type="ECO:0000256" key="7">
    <source>
        <dbReference type="PROSITE-ProRule" id="PRU00023"/>
    </source>
</evidence>
<dbReference type="SMART" id="SM00233">
    <property type="entry name" value="PH"/>
    <property type="match status" value="1"/>
</dbReference>
<keyword evidence="12" id="KW-1185">Reference proteome</keyword>
<reference evidence="13" key="1">
    <citation type="submission" date="2025-08" db="UniProtKB">
        <authorList>
            <consortium name="RefSeq"/>
        </authorList>
    </citation>
    <scope>IDENTIFICATION</scope>
    <source>
        <strain evidence="13">Aabys</strain>
        <tissue evidence="13">Whole body</tissue>
    </source>
</reference>
<dbReference type="InterPro" id="IPR036770">
    <property type="entry name" value="Ankyrin_rpt-contain_sf"/>
</dbReference>
<gene>
    <name evidence="13" type="primary">LOC101889035</name>
</gene>
<dbReference type="SUPFAM" id="SSF50729">
    <property type="entry name" value="PH domain-like"/>
    <property type="match status" value="1"/>
</dbReference>
<evidence type="ECO:0000256" key="5">
    <source>
        <dbReference type="ARBA" id="ARBA00022833"/>
    </source>
</evidence>
<feature type="region of interest" description="Disordered" evidence="9">
    <location>
        <begin position="735"/>
        <end position="754"/>
    </location>
</feature>
<dbReference type="SMART" id="SM00105">
    <property type="entry name" value="ArfGap"/>
    <property type="match status" value="1"/>
</dbReference>
<dbReference type="InterPro" id="IPR001849">
    <property type="entry name" value="PH_domain"/>
</dbReference>
<dbReference type="InterPro" id="IPR001164">
    <property type="entry name" value="ArfGAP_dom"/>
</dbReference>
<dbReference type="InterPro" id="IPR038508">
    <property type="entry name" value="ArfGAP_dom_sf"/>
</dbReference>
<dbReference type="CDD" id="cd08836">
    <property type="entry name" value="ArfGap_AGAP"/>
    <property type="match status" value="1"/>
</dbReference>
<feature type="repeat" description="ANK" evidence="7">
    <location>
        <begin position="976"/>
        <end position="1008"/>
    </location>
</feature>
<dbReference type="InterPro" id="IPR037278">
    <property type="entry name" value="ARFGAP/RecO"/>
</dbReference>
<dbReference type="PROSITE" id="PS51419">
    <property type="entry name" value="RAB"/>
    <property type="match status" value="1"/>
</dbReference>
<comment type="similarity">
    <text evidence="1">Belongs to the centaurin gamma-like family.</text>
</comment>
<dbReference type="PROSITE" id="PS50003">
    <property type="entry name" value="PH_DOMAIN"/>
    <property type="match status" value="1"/>
</dbReference>
<evidence type="ECO:0000256" key="3">
    <source>
        <dbReference type="ARBA" id="ARBA00022723"/>
    </source>
</evidence>
<dbReference type="InterPro" id="IPR027417">
    <property type="entry name" value="P-loop_NTPase"/>
</dbReference>
<dbReference type="RefSeq" id="XP_058985999.1">
    <property type="nucleotide sequence ID" value="XM_059130016.1"/>
</dbReference>
<dbReference type="SMART" id="SM00173">
    <property type="entry name" value="RAS"/>
    <property type="match status" value="1"/>
</dbReference>
<name>A0ABM3VJL3_MUSDO</name>
<feature type="domain" description="PH" evidence="10">
    <location>
        <begin position="592"/>
        <end position="796"/>
    </location>
</feature>
<feature type="region of interest" description="Disordered" evidence="9">
    <location>
        <begin position="1129"/>
        <end position="1158"/>
    </location>
</feature>
<dbReference type="SUPFAM" id="SSF57863">
    <property type="entry name" value="ArfGap/RecO-like zinc finger"/>
    <property type="match status" value="1"/>
</dbReference>
<feature type="compositionally biased region" description="Low complexity" evidence="9">
    <location>
        <begin position="381"/>
        <end position="407"/>
    </location>
</feature>
<protein>
    <submittedName>
        <fullName evidence="13">Centaurin-gamma-1A</fullName>
    </submittedName>
</protein>
<evidence type="ECO:0000259" key="10">
    <source>
        <dbReference type="PROSITE" id="PS50003"/>
    </source>
</evidence>
<feature type="compositionally biased region" description="Basic residues" evidence="9">
    <location>
        <begin position="14"/>
        <end position="25"/>
    </location>
</feature>
<keyword evidence="4 8" id="KW-0863">Zinc-finger</keyword>
<dbReference type="PROSITE" id="PS50297">
    <property type="entry name" value="ANK_REP_REGION"/>
    <property type="match status" value="1"/>
</dbReference>
<feature type="region of interest" description="Disordered" evidence="9">
    <location>
        <begin position="1046"/>
        <end position="1108"/>
    </location>
</feature>
<evidence type="ECO:0000256" key="2">
    <source>
        <dbReference type="ARBA" id="ARBA00022468"/>
    </source>
</evidence>
<dbReference type="Gene3D" id="3.40.50.300">
    <property type="entry name" value="P-loop containing nucleotide triphosphate hydrolases"/>
    <property type="match status" value="1"/>
</dbReference>
<dbReference type="SMART" id="SM00174">
    <property type="entry name" value="RHO"/>
    <property type="match status" value="1"/>
</dbReference>
<evidence type="ECO:0000259" key="11">
    <source>
        <dbReference type="PROSITE" id="PS50115"/>
    </source>
</evidence>
<feature type="compositionally biased region" description="Polar residues" evidence="9">
    <location>
        <begin position="687"/>
        <end position="704"/>
    </location>
</feature>
<keyword evidence="2" id="KW-0343">GTPase activation</keyword>
<dbReference type="SUPFAM" id="SSF48403">
    <property type="entry name" value="Ankyrin repeat"/>
    <property type="match status" value="1"/>
</dbReference>
<dbReference type="InterPro" id="IPR011993">
    <property type="entry name" value="PH-like_dom_sf"/>
</dbReference>
<proteinExistence type="inferred from homology"/>
<dbReference type="CDD" id="cd04103">
    <property type="entry name" value="Centaurin_gamma"/>
    <property type="match status" value="1"/>
</dbReference>
<dbReference type="Gene3D" id="2.30.29.30">
    <property type="entry name" value="Pleckstrin-homology domain (PH domain)/Phosphotyrosine-binding domain (PTB)"/>
    <property type="match status" value="1"/>
</dbReference>
<dbReference type="InterPro" id="IPR051282">
    <property type="entry name" value="Arf-GAP_GTPase_ANK_PH"/>
</dbReference>
<dbReference type="PRINTS" id="PR00405">
    <property type="entry name" value="REVINTRACTNG"/>
</dbReference>
<dbReference type="CDD" id="cd01250">
    <property type="entry name" value="PH_AGAP"/>
    <property type="match status" value="1"/>
</dbReference>
<evidence type="ECO:0000256" key="1">
    <source>
        <dbReference type="ARBA" id="ARBA00005430"/>
    </source>
</evidence>
<organism evidence="12 13">
    <name type="scientific">Musca domestica</name>
    <name type="common">House fly</name>
    <dbReference type="NCBI Taxonomy" id="7370"/>
    <lineage>
        <taxon>Eukaryota</taxon>
        <taxon>Metazoa</taxon>
        <taxon>Ecdysozoa</taxon>
        <taxon>Arthropoda</taxon>
        <taxon>Hexapoda</taxon>
        <taxon>Insecta</taxon>
        <taxon>Pterygota</taxon>
        <taxon>Neoptera</taxon>
        <taxon>Endopterygota</taxon>
        <taxon>Diptera</taxon>
        <taxon>Brachycera</taxon>
        <taxon>Muscomorpha</taxon>
        <taxon>Muscoidea</taxon>
        <taxon>Muscidae</taxon>
        <taxon>Musca</taxon>
    </lineage>
</organism>
<dbReference type="PROSITE" id="PS50115">
    <property type="entry name" value="ARFGAP"/>
    <property type="match status" value="1"/>
</dbReference>
<dbReference type="PROSITE" id="PS51421">
    <property type="entry name" value="RAS"/>
    <property type="match status" value="1"/>
</dbReference>
<feature type="region of interest" description="Disordered" evidence="9">
    <location>
        <begin position="685"/>
        <end position="704"/>
    </location>
</feature>
<feature type="compositionally biased region" description="Basic residues" evidence="9">
    <location>
        <begin position="91"/>
        <end position="105"/>
    </location>
</feature>
<dbReference type="Gene3D" id="1.25.40.20">
    <property type="entry name" value="Ankyrin repeat-containing domain"/>
    <property type="match status" value="1"/>
</dbReference>
<evidence type="ECO:0000256" key="6">
    <source>
        <dbReference type="ARBA" id="ARBA00023043"/>
    </source>
</evidence>
<feature type="region of interest" description="Disordered" evidence="9">
    <location>
        <begin position="378"/>
        <end position="417"/>
    </location>
</feature>
<dbReference type="PROSITE" id="PS50088">
    <property type="entry name" value="ANK_REPEAT"/>
    <property type="match status" value="1"/>
</dbReference>
<feature type="compositionally biased region" description="Polar residues" evidence="9">
    <location>
        <begin position="453"/>
        <end position="471"/>
    </location>
</feature>
<dbReference type="Proteomes" id="UP001652621">
    <property type="component" value="Unplaced"/>
</dbReference>
<dbReference type="Pfam" id="PF01412">
    <property type="entry name" value="ArfGap"/>
    <property type="match status" value="1"/>
</dbReference>
<sequence>MNNYQNQTPPAVLRNHHQQQHHNNHHFSSSSVAAAATSTTAVVQQHHFTTPANAASVVVHHHPHHQQPAASVPLPPTAVATTHLTPQQHLQQHHHQPQALHHSHAHQPLPSVPVSAPPAPPQPLISNSLAIRQEIQRFESVHPSIYAIYDLIDLLPITDAQIAQQIRDHVVCIEDSFVNSQEWTISRSVPDLRLGIVGSLNSGKSALVHRYLTGSYMQEESPEGGRFKKEVFIDGQSYLLLIRDEGGAPEMQFAAWVDAVIFVFSLENESSFNTVYNYYTKMAHFRNGQEIPMILVGTQDAISERNPRVIDDSRARKLANDLKRCSYYETCATYGLNVERVFQDACQKILSQRLPLPASVVTSRPTTPQGTRLGIASYHHNASSNGSTNANGFSSNSNSSASSMQSTSGGGGAAAAASASNTAGNLTLPHRHHVLSSSTHHIPMRMSADFVHSEQQQHSLPPSGQTAQKLWQQHNAQQQDSQHVQLRSHHNRDREYALTNENNNITKYNPQGGGIGMRDSASAAEQLAPLSLVPLREKDSNMGVGGKDLPTPTSTPTASRKSRRRSNLFIPSSSKKGEKDMKNGELGSGRSIPIKQGYLYKRSSKSLNKEWKKKYVTLCDDGRLTYHPSLHDYMDDVHGKEIPLQYVTVKVPGQKPRGSKSIITNSALTTSMLSTNNVFEPLKESAVKSNSSQQTSGDEGIAMSNSNSQTFLAVPGENSQRELLAVNASNKLEAQTPNVKKRHRRMKSSSVKSNEIDDSDGYEFYIVSLDSKQWHFEAANSEERDEWVAAIEQEIFKSLQSIESTKLKPATTSELASMVTIRTRVPGNGYCVDCDAPNPEWASLNLGVLMCIECSGVHRNLGSHISKVRSLGLDDWPAGHLSVMLAIGNSLANSVWEANTRQRTKPKPNTSREEKEAWIRSKYEAKEFLPSPNTNTNATPGQQLIEAVIRSDMKSIVLILANSTPEVTNANVSPRDVRTPLLLACAIGNLAIAQLLIWNGANIKHTDHEGRTCLAYARAAQSLATAKSLKAAAAAAAAAAANSASNNSSSLASNTSSSSSSISQSTSNNTNSTSMASSVNNTASNNTTTSQQSQQSSATAANGGIPAPHYSVEETTALVELLTGLGCPESAPLTASGTLPRRRDTLGTPYEKTVSGVI</sequence>
<feature type="compositionally biased region" description="Polar residues" evidence="9">
    <location>
        <begin position="499"/>
        <end position="509"/>
    </location>
</feature>
<keyword evidence="3" id="KW-0479">Metal-binding</keyword>
<evidence type="ECO:0000256" key="8">
    <source>
        <dbReference type="PROSITE-ProRule" id="PRU00288"/>
    </source>
</evidence>
<feature type="compositionally biased region" description="Low complexity" evidence="9">
    <location>
        <begin position="472"/>
        <end position="485"/>
    </location>
</feature>
<dbReference type="InterPro" id="IPR001806">
    <property type="entry name" value="Small_GTPase"/>
</dbReference>
<dbReference type="PANTHER" id="PTHR45819:SF5">
    <property type="entry name" value="CENTAURIN-GAMMA-1A"/>
    <property type="match status" value="1"/>
</dbReference>
<feature type="region of interest" description="Disordered" evidence="9">
    <location>
        <begin position="451"/>
        <end position="589"/>
    </location>
</feature>
<dbReference type="PANTHER" id="PTHR45819">
    <property type="entry name" value="CENTAURIN-GAMMA-1A"/>
    <property type="match status" value="1"/>
</dbReference>
<evidence type="ECO:0000313" key="12">
    <source>
        <dbReference type="Proteomes" id="UP001652621"/>
    </source>
</evidence>
<evidence type="ECO:0000256" key="4">
    <source>
        <dbReference type="ARBA" id="ARBA00022771"/>
    </source>
</evidence>
<feature type="region of interest" description="Disordered" evidence="9">
    <location>
        <begin position="1"/>
        <end position="33"/>
    </location>
</feature>
<dbReference type="SUPFAM" id="SSF52540">
    <property type="entry name" value="P-loop containing nucleoside triphosphate hydrolases"/>
    <property type="match status" value="1"/>
</dbReference>
<feature type="region of interest" description="Disordered" evidence="9">
    <location>
        <begin position="85"/>
        <end position="121"/>
    </location>
</feature>